<keyword evidence="8" id="KW-1015">Disulfide bond</keyword>
<evidence type="ECO:0000256" key="2">
    <source>
        <dbReference type="ARBA" id="ARBA00004651"/>
    </source>
</evidence>
<organism evidence="15 16">
    <name type="scientific">Scophthalmus maximus</name>
    <name type="common">Turbot</name>
    <name type="synonym">Psetta maxima</name>
    <dbReference type="NCBI Taxonomy" id="52904"/>
    <lineage>
        <taxon>Eukaryota</taxon>
        <taxon>Metazoa</taxon>
        <taxon>Chordata</taxon>
        <taxon>Craniata</taxon>
        <taxon>Vertebrata</taxon>
        <taxon>Euteleostomi</taxon>
        <taxon>Actinopterygii</taxon>
        <taxon>Neopterygii</taxon>
        <taxon>Teleostei</taxon>
        <taxon>Neoteleostei</taxon>
        <taxon>Acanthomorphata</taxon>
        <taxon>Carangaria</taxon>
        <taxon>Pleuronectiformes</taxon>
        <taxon>Pleuronectoidei</taxon>
        <taxon>Scophthalmidae</taxon>
        <taxon>Scophthalmus</taxon>
    </lineage>
</organism>
<dbReference type="SUPFAM" id="SSF56436">
    <property type="entry name" value="C-type lectin-like"/>
    <property type="match status" value="3"/>
</dbReference>
<evidence type="ECO:0000256" key="9">
    <source>
        <dbReference type="ARBA" id="ARBA00034739"/>
    </source>
</evidence>
<dbReference type="Proteomes" id="UP000438429">
    <property type="component" value="Unassembled WGS sequence"/>
</dbReference>
<evidence type="ECO:0000256" key="6">
    <source>
        <dbReference type="ARBA" id="ARBA00022989"/>
    </source>
</evidence>
<dbReference type="GO" id="GO:0005789">
    <property type="term" value="C:endoplasmic reticulum membrane"/>
    <property type="evidence" value="ECO:0007669"/>
    <property type="project" value="UniProtKB-SubCell"/>
</dbReference>
<dbReference type="Gene3D" id="3.10.100.10">
    <property type="entry name" value="Mannose-Binding Protein A, subunit A"/>
    <property type="match status" value="3"/>
</dbReference>
<dbReference type="Pfam" id="PF09767">
    <property type="entry name" value="DUF2053"/>
    <property type="match status" value="1"/>
</dbReference>
<evidence type="ECO:0000256" key="12">
    <source>
        <dbReference type="SAM" id="Phobius"/>
    </source>
</evidence>
<dbReference type="PROSITE" id="PS50041">
    <property type="entry name" value="C_TYPE_LECTIN_2"/>
    <property type="match status" value="3"/>
</dbReference>
<dbReference type="CDD" id="cd00037">
    <property type="entry name" value="CLECT"/>
    <property type="match status" value="1"/>
</dbReference>
<dbReference type="InterPro" id="IPR018378">
    <property type="entry name" value="C-type_lectin_CS"/>
</dbReference>
<evidence type="ECO:0000256" key="7">
    <source>
        <dbReference type="ARBA" id="ARBA00023136"/>
    </source>
</evidence>
<dbReference type="PROSITE" id="PS00615">
    <property type="entry name" value="C_TYPE_LECTIN_1"/>
    <property type="match status" value="1"/>
</dbReference>
<keyword evidence="5" id="KW-0256">Endoplasmic reticulum</keyword>
<evidence type="ECO:0000256" key="4">
    <source>
        <dbReference type="ARBA" id="ARBA00022692"/>
    </source>
</evidence>
<name>A0A6A4TPH8_SCOMX</name>
<keyword evidence="7 12" id="KW-0472">Membrane</keyword>
<feature type="domain" description="C-type lectin" evidence="14">
    <location>
        <begin position="139"/>
        <end position="246"/>
    </location>
</feature>
<evidence type="ECO:0000256" key="13">
    <source>
        <dbReference type="SAM" id="SignalP"/>
    </source>
</evidence>
<feature type="signal peptide" evidence="13">
    <location>
        <begin position="1"/>
        <end position="26"/>
    </location>
</feature>
<feature type="transmembrane region" description="Helical" evidence="12">
    <location>
        <begin position="524"/>
        <end position="546"/>
    </location>
</feature>
<gene>
    <name evidence="15" type="ORF">F2P81_001653</name>
</gene>
<comment type="subcellular location">
    <subcellularLocation>
        <location evidence="2">Cell membrane</location>
        <topology evidence="2">Multi-pass membrane protein</topology>
    </subcellularLocation>
    <subcellularLocation>
        <location evidence="1">Endoplasmic reticulum membrane</location>
        <topology evidence="1">Multi-pass membrane protein</topology>
    </subcellularLocation>
</comment>
<proteinExistence type="inferred from homology"/>
<dbReference type="InterPro" id="IPR016186">
    <property type="entry name" value="C-type_lectin-like/link_sf"/>
</dbReference>
<dbReference type="PANTHER" id="PTHR12869:SF0">
    <property type="entry name" value="BOS COMPLEX SUBUNIT TMEM147"/>
    <property type="match status" value="1"/>
</dbReference>
<evidence type="ECO:0000256" key="8">
    <source>
        <dbReference type="ARBA" id="ARBA00023157"/>
    </source>
</evidence>
<feature type="chain" id="PRO_5025568576" description="BOS complex subunit TMEM147" evidence="13">
    <location>
        <begin position="27"/>
        <end position="549"/>
    </location>
</feature>
<keyword evidence="6 12" id="KW-1133">Transmembrane helix</keyword>
<dbReference type="SMART" id="SM00034">
    <property type="entry name" value="CLECT"/>
    <property type="match status" value="2"/>
</dbReference>
<evidence type="ECO:0000256" key="1">
    <source>
        <dbReference type="ARBA" id="ARBA00004477"/>
    </source>
</evidence>
<protein>
    <recommendedName>
        <fullName evidence="10">BOS complex subunit TMEM147</fullName>
    </recommendedName>
    <alternativeName>
        <fullName evidence="11">Transmembrane protein 147</fullName>
    </alternativeName>
</protein>
<keyword evidence="13" id="KW-0732">Signal</keyword>
<feature type="transmembrane region" description="Helical" evidence="12">
    <location>
        <begin position="467"/>
        <end position="483"/>
    </location>
</feature>
<evidence type="ECO:0000256" key="5">
    <source>
        <dbReference type="ARBA" id="ARBA00022824"/>
    </source>
</evidence>
<accession>A0A6A4TPH8</accession>
<dbReference type="GO" id="GO:0005886">
    <property type="term" value="C:plasma membrane"/>
    <property type="evidence" value="ECO:0007669"/>
    <property type="project" value="UniProtKB-SubCell"/>
</dbReference>
<evidence type="ECO:0000256" key="10">
    <source>
        <dbReference type="ARBA" id="ARBA00034846"/>
    </source>
</evidence>
<feature type="transmembrane region" description="Helical" evidence="12">
    <location>
        <begin position="495"/>
        <end position="518"/>
    </location>
</feature>
<comment type="similarity">
    <text evidence="9">Belongs to the TMEM147 family.</text>
</comment>
<keyword evidence="3" id="KW-1003">Cell membrane</keyword>
<dbReference type="EMBL" id="VEVO01000002">
    <property type="protein sequence ID" value="KAF0045124.1"/>
    <property type="molecule type" value="Genomic_DNA"/>
</dbReference>
<dbReference type="PANTHER" id="PTHR12869">
    <property type="entry name" value="SMALL SEVEN TRANSMEMBRANE DOMAIN-CONTAINING PROTEIN"/>
    <property type="match status" value="1"/>
</dbReference>
<feature type="domain" description="C-type lectin" evidence="14">
    <location>
        <begin position="241"/>
        <end position="358"/>
    </location>
</feature>
<comment type="caution">
    <text evidence="15">The sequence shown here is derived from an EMBL/GenBank/DDBJ whole genome shotgun (WGS) entry which is preliminary data.</text>
</comment>
<feature type="domain" description="C-type lectin" evidence="14">
    <location>
        <begin position="25"/>
        <end position="144"/>
    </location>
</feature>
<reference evidence="15 16" key="1">
    <citation type="submission" date="2019-06" db="EMBL/GenBank/DDBJ databases">
        <title>Draft genomes of female and male turbot (Scophthalmus maximus).</title>
        <authorList>
            <person name="Xu H."/>
            <person name="Xu X.-W."/>
            <person name="Shao C."/>
            <person name="Chen S."/>
        </authorList>
    </citation>
    <scope>NUCLEOTIDE SEQUENCE [LARGE SCALE GENOMIC DNA]</scope>
    <source>
        <strain evidence="15">Ysfricsl-2016a</strain>
        <tissue evidence="15">Blood</tissue>
    </source>
</reference>
<evidence type="ECO:0000256" key="3">
    <source>
        <dbReference type="ARBA" id="ARBA00022475"/>
    </source>
</evidence>
<keyword evidence="4 12" id="KW-0812">Transmembrane</keyword>
<dbReference type="InterPro" id="IPR016187">
    <property type="entry name" value="CTDL_fold"/>
</dbReference>
<sequence>MRNQGCQELTLSSLLIAALCLEAVLMDFTVYIPPERMTWTEARLYCQRNHTDLVTGNIVETDLLANWLETVDVKKLWIGLHRDPEKDSAWKWINVKTGEGVSGHDLSQSGNWAGEKQSSQCAAVEDDLLWYSVNCSNEYNVYCSAGDKILHHNVVLSWYKAIQYCQNNMSDLATITNTNKDYLKSSGWIGLYHKAGGSWSWIGDSSSDYRNWAPREPRAADCGFLNPVPNKWNSEVCSRELHFVCYEDDLVVVNENKTWEEAMTHCKRMNTPCVDAPETCIYKNEILNLEKLQDYSYVRDRIYRATTDEVWTGLRFLGGEWWWMNGKEPQSQGILPECPSHRNHCGTLSNSEYNAFWRCVQAGATYLFVQLCKMLFLATFFPTWEGGAGVYDFVGEFMKSTVDLADLLGLHLVMSRNAGKGEYKIMVAAMGWATAELVMSRCLPLWVGARGIEFDWKYIQMSFDSNISLVHYIAMAAVVWMFTRYDLPKSFRLPVTVLLALCVYKSFLMELFVHVFLLGSWTVLLVKAVLTGAISLCSLFLFVTLVHSN</sequence>
<evidence type="ECO:0000256" key="11">
    <source>
        <dbReference type="ARBA" id="ARBA00034899"/>
    </source>
</evidence>
<evidence type="ECO:0000259" key="14">
    <source>
        <dbReference type="PROSITE" id="PS50041"/>
    </source>
</evidence>
<evidence type="ECO:0000313" key="16">
    <source>
        <dbReference type="Proteomes" id="UP000438429"/>
    </source>
</evidence>
<dbReference type="InterPro" id="IPR019164">
    <property type="entry name" value="TMEM147"/>
</dbReference>
<dbReference type="AlphaFoldDB" id="A0A6A4TPH8"/>
<evidence type="ECO:0000313" key="15">
    <source>
        <dbReference type="EMBL" id="KAF0045124.1"/>
    </source>
</evidence>
<dbReference type="Pfam" id="PF00059">
    <property type="entry name" value="Lectin_C"/>
    <property type="match status" value="2"/>
</dbReference>
<dbReference type="InterPro" id="IPR001304">
    <property type="entry name" value="C-type_lectin-like"/>
</dbReference>